<dbReference type="PANTHER" id="PTHR24392:SF49">
    <property type="entry name" value="PROTEIN HUNCHBACK"/>
    <property type="match status" value="1"/>
</dbReference>
<accession>A0A6F9DSS5</accession>
<dbReference type="AlphaFoldDB" id="A0A6F9DSS5"/>
<evidence type="ECO:0000256" key="7">
    <source>
        <dbReference type="ARBA" id="ARBA00022771"/>
    </source>
</evidence>
<evidence type="ECO:0000256" key="8">
    <source>
        <dbReference type="ARBA" id="ARBA00022833"/>
    </source>
</evidence>
<evidence type="ECO:0000313" key="16">
    <source>
        <dbReference type="EMBL" id="CAB3266494.1"/>
    </source>
</evidence>
<evidence type="ECO:0000256" key="1">
    <source>
        <dbReference type="ARBA" id="ARBA00004123"/>
    </source>
</evidence>
<evidence type="ECO:0000256" key="10">
    <source>
        <dbReference type="ARBA" id="ARBA00023125"/>
    </source>
</evidence>
<protein>
    <submittedName>
        <fullName evidence="16">Zinc finger protein</fullName>
    </submittedName>
</protein>
<name>A0A6F9DSS5_9ASCI</name>
<evidence type="ECO:0000256" key="5">
    <source>
        <dbReference type="ARBA" id="ARBA00022723"/>
    </source>
</evidence>
<organism evidence="16">
    <name type="scientific">Phallusia mammillata</name>
    <dbReference type="NCBI Taxonomy" id="59560"/>
    <lineage>
        <taxon>Eukaryota</taxon>
        <taxon>Metazoa</taxon>
        <taxon>Chordata</taxon>
        <taxon>Tunicata</taxon>
        <taxon>Ascidiacea</taxon>
        <taxon>Phlebobranchia</taxon>
        <taxon>Ascidiidae</taxon>
        <taxon>Phallusia</taxon>
    </lineage>
</organism>
<dbReference type="GO" id="GO:0003690">
    <property type="term" value="F:double-stranded DNA binding"/>
    <property type="evidence" value="ECO:0007669"/>
    <property type="project" value="UniProtKB-ARBA"/>
</dbReference>
<evidence type="ECO:0000256" key="3">
    <source>
        <dbReference type="ARBA" id="ARBA00007746"/>
    </source>
</evidence>
<dbReference type="InterPro" id="IPR013087">
    <property type="entry name" value="Znf_C2H2_type"/>
</dbReference>
<keyword evidence="4" id="KW-0217">Developmental protein</keyword>
<dbReference type="Pfam" id="PF00096">
    <property type="entry name" value="zf-C2H2"/>
    <property type="match status" value="2"/>
</dbReference>
<dbReference type="Gene3D" id="3.30.160.60">
    <property type="entry name" value="Classic Zinc Finger"/>
    <property type="match status" value="6"/>
</dbReference>
<keyword evidence="6" id="KW-0677">Repeat</keyword>
<feature type="domain" description="C2H2-type" evidence="15">
    <location>
        <begin position="538"/>
        <end position="565"/>
    </location>
</feature>
<dbReference type="SUPFAM" id="SSF57667">
    <property type="entry name" value="beta-beta-alpha zinc fingers"/>
    <property type="match status" value="4"/>
</dbReference>
<evidence type="ECO:0000256" key="13">
    <source>
        <dbReference type="PROSITE-ProRule" id="PRU00042"/>
    </source>
</evidence>
<evidence type="ECO:0000256" key="11">
    <source>
        <dbReference type="ARBA" id="ARBA00023163"/>
    </source>
</evidence>
<reference evidence="16" key="1">
    <citation type="submission" date="2020-04" db="EMBL/GenBank/DDBJ databases">
        <authorList>
            <person name="Neveu A P."/>
        </authorList>
    </citation>
    <scope>NUCLEOTIDE SEQUENCE</scope>
    <source>
        <tissue evidence="16">Whole embryo</tissue>
    </source>
</reference>
<dbReference type="PANTHER" id="PTHR24392">
    <property type="entry name" value="ZINC FINGER PROTEIN"/>
    <property type="match status" value="1"/>
</dbReference>
<feature type="region of interest" description="Disordered" evidence="14">
    <location>
        <begin position="66"/>
        <end position="96"/>
    </location>
</feature>
<evidence type="ECO:0000259" key="15">
    <source>
        <dbReference type="PROSITE" id="PS50157"/>
    </source>
</evidence>
<feature type="domain" description="C2H2-type" evidence="15">
    <location>
        <begin position="414"/>
        <end position="441"/>
    </location>
</feature>
<comment type="similarity">
    <text evidence="3">Belongs to the hunchback C2H2-type zinc-finger protein family.</text>
</comment>
<evidence type="ECO:0000256" key="12">
    <source>
        <dbReference type="ARBA" id="ARBA00023242"/>
    </source>
</evidence>
<dbReference type="GO" id="GO:0005634">
    <property type="term" value="C:nucleus"/>
    <property type="evidence" value="ECO:0007669"/>
    <property type="project" value="UniProtKB-SubCell"/>
</dbReference>
<feature type="compositionally biased region" description="Basic residues" evidence="14">
    <location>
        <begin position="317"/>
        <end position="328"/>
    </location>
</feature>
<proteinExistence type="evidence at transcript level"/>
<keyword evidence="5" id="KW-0479">Metal-binding</keyword>
<feature type="compositionally biased region" description="Polar residues" evidence="14">
    <location>
        <begin position="682"/>
        <end position="691"/>
    </location>
</feature>
<keyword evidence="11" id="KW-0804">Transcription</keyword>
<sequence length="773" mass="87427">MIASEDIDDDRGIKVSNSLTNNGTINAIYNVDSMKSHCPVSDVTIVPTSVPIYLFASAANDDLDEQFNAPGNLKNKTTESQQMLKSSNDQGPTLNALGSEIDLQMPYYDSTTRTSTISMPVSNISQAVNTSSSTVTVEGTSTTTDLSEEMIRSFVVGGSSLPRRSVQTSIMNDKETYVGETAPPPMVTAIISTSDNEQGSDTEEDNEESEVEKQVIILTEDDGELMVDNCGNPLASEDLLMMNENEDNEILVTLLGTKSETQRQAFPHADLHPVTTYLSAEEILRHQPVLDMNFEVVKEIVNDKGKNRREVMTQTKPLRRPRNIRKRKANELEDGDDMSENQSPEFGREAGKPGKSRKCPRCNLRFYDPEILRIHMNCHTILDKEFKCYQCNFTAQHWVKMYHHLFTHGVEKPHKCPQCVFSCINKSDLTAHMFVHSKTKDWLCNKCARLFKHRRNMVAHCRVCPGVDSAGNVKKVDGVTKYICNVCNKQLSNKRNLDKHMEIHSDVKPFVCDMCGHSTRLKESLIMHKRLHTGEKPFKCDQCEYSTPDKSSLRRHKRRHTNEKPHCCPFCEYKSIQKHCLDTHVRRKHTGEQFVCGLCHYTTPDRYALNQHFKQHQPGVVSNIDQPTAIVNICGNVLTTMHDEQQTPENDEKTKVAVSSQEDIVFRFERVDSESKEKNDQVIVTQTSEPQDASHKTDNQLHIITSPAVPSEQISEEPKVLAIGSPEDLLLQQIQEPGDLVLIQESGEILIKKQDGRILVIQQEEDWAETQKS</sequence>
<comment type="similarity">
    <text evidence="2">Belongs to the krueppel C2H2-type zinc-finger protein family.</text>
</comment>
<keyword evidence="10" id="KW-0238">DNA-binding</keyword>
<gene>
    <name evidence="16" type="primary">Sp7-002</name>
</gene>
<keyword evidence="7 13" id="KW-0863">Zinc-finger</keyword>
<feature type="region of interest" description="Disordered" evidence="14">
    <location>
        <begin position="677"/>
        <end position="697"/>
    </location>
</feature>
<evidence type="ECO:0000256" key="14">
    <source>
        <dbReference type="SAM" id="MobiDB-lite"/>
    </source>
</evidence>
<dbReference type="GO" id="GO:0008270">
    <property type="term" value="F:zinc ion binding"/>
    <property type="evidence" value="ECO:0007669"/>
    <property type="project" value="UniProtKB-KW"/>
</dbReference>
<dbReference type="GO" id="GO:0035282">
    <property type="term" value="P:segmentation"/>
    <property type="evidence" value="ECO:0007669"/>
    <property type="project" value="UniProtKB-KW"/>
</dbReference>
<feature type="domain" description="C2H2-type" evidence="15">
    <location>
        <begin position="482"/>
        <end position="509"/>
    </location>
</feature>
<keyword evidence="12" id="KW-0539">Nucleus</keyword>
<evidence type="ECO:0000256" key="9">
    <source>
        <dbReference type="ARBA" id="ARBA00023015"/>
    </source>
</evidence>
<dbReference type="FunFam" id="3.30.160.60:FF:001370">
    <property type="entry name" value="Zinc finger protein"/>
    <property type="match status" value="1"/>
</dbReference>
<dbReference type="EMBL" id="LR790632">
    <property type="protein sequence ID" value="CAB3266494.1"/>
    <property type="molecule type" value="mRNA"/>
</dbReference>
<evidence type="ECO:0000256" key="4">
    <source>
        <dbReference type="ARBA" id="ARBA00022473"/>
    </source>
</evidence>
<feature type="compositionally biased region" description="Polar residues" evidence="14">
    <location>
        <begin position="74"/>
        <end position="93"/>
    </location>
</feature>
<evidence type="ECO:0000256" key="6">
    <source>
        <dbReference type="ARBA" id="ARBA00022737"/>
    </source>
</evidence>
<dbReference type="FunFam" id="3.30.160.60:FF:000446">
    <property type="entry name" value="Zinc finger protein"/>
    <property type="match status" value="1"/>
</dbReference>
<dbReference type="FunFam" id="3.30.160.60:FF:000604">
    <property type="entry name" value="Histone H4 transcription factor-like Protein"/>
    <property type="match status" value="1"/>
</dbReference>
<feature type="domain" description="C2H2-type" evidence="15">
    <location>
        <begin position="386"/>
        <end position="413"/>
    </location>
</feature>
<dbReference type="InterPro" id="IPR036236">
    <property type="entry name" value="Znf_C2H2_sf"/>
</dbReference>
<dbReference type="SMART" id="SM00355">
    <property type="entry name" value="ZnF_C2H2"/>
    <property type="match status" value="9"/>
</dbReference>
<feature type="region of interest" description="Disordered" evidence="14">
    <location>
        <begin position="307"/>
        <end position="357"/>
    </location>
</feature>
<dbReference type="PROSITE" id="PS00028">
    <property type="entry name" value="ZINC_FINGER_C2H2_1"/>
    <property type="match status" value="3"/>
</dbReference>
<feature type="domain" description="C2H2-type" evidence="15">
    <location>
        <begin position="510"/>
        <end position="537"/>
    </location>
</feature>
<keyword evidence="9" id="KW-0805">Transcription regulation</keyword>
<evidence type="ECO:0000256" key="2">
    <source>
        <dbReference type="ARBA" id="ARBA00006991"/>
    </source>
</evidence>
<comment type="subcellular location">
    <subcellularLocation>
        <location evidence="1">Nucleus</location>
    </subcellularLocation>
</comment>
<dbReference type="PROSITE" id="PS50157">
    <property type="entry name" value="ZINC_FINGER_C2H2_2"/>
    <property type="match status" value="5"/>
</dbReference>
<keyword evidence="8" id="KW-0862">Zinc</keyword>